<feature type="transmembrane region" description="Helical" evidence="1">
    <location>
        <begin position="91"/>
        <end position="113"/>
    </location>
</feature>
<evidence type="ECO:0000256" key="1">
    <source>
        <dbReference type="SAM" id="Phobius"/>
    </source>
</evidence>
<feature type="transmembrane region" description="Helical" evidence="1">
    <location>
        <begin position="125"/>
        <end position="145"/>
    </location>
</feature>
<dbReference type="PATRIC" id="fig|1423734.3.peg.1741"/>
<name>X0PCI4_9LACO</name>
<feature type="transmembrane region" description="Helical" evidence="1">
    <location>
        <begin position="190"/>
        <end position="211"/>
    </location>
</feature>
<dbReference type="OrthoDB" id="2283215at2"/>
<dbReference type="RefSeq" id="WP_052004416.1">
    <property type="nucleotide sequence ID" value="NZ_AZGA01000088.1"/>
</dbReference>
<evidence type="ECO:0000313" key="3">
    <source>
        <dbReference type="Proteomes" id="UP000051236"/>
    </source>
</evidence>
<dbReference type="AlphaFoldDB" id="X0PCI4"/>
<keyword evidence="1" id="KW-0812">Transmembrane</keyword>
<feature type="transmembrane region" description="Helical" evidence="1">
    <location>
        <begin position="157"/>
        <end position="178"/>
    </location>
</feature>
<organism evidence="2 3">
    <name type="scientific">Agrilactobacillus composti DSM 18527 = JCM 14202</name>
    <dbReference type="NCBI Taxonomy" id="1423734"/>
    <lineage>
        <taxon>Bacteria</taxon>
        <taxon>Bacillati</taxon>
        <taxon>Bacillota</taxon>
        <taxon>Bacilli</taxon>
        <taxon>Lactobacillales</taxon>
        <taxon>Lactobacillaceae</taxon>
        <taxon>Agrilactobacillus</taxon>
    </lineage>
</organism>
<comment type="caution">
    <text evidence="2">The sequence shown here is derived from an EMBL/GenBank/DDBJ whole genome shotgun (WGS) entry which is preliminary data.</text>
</comment>
<sequence>MAKLKVLFTRHAGQKSDRMALYSAMASFNNFVLALVKIALGLYIQSWWLLIFGSYYVILLAMRLLLLRYYTKLRDQKHQVRRSAAQPDSQWLGISGLLFTLLGLSFGGCALIMYRGGYAVHFTKIMAIAVATIGFYKIIMAAVSFFKVRKLAHRPLLFLKGVSIVDGAVAVVLTQYALLSSENSPTTNAATGLFGMGIGLLIVSVGIVMLIKAAIVLKTNAHE</sequence>
<keyword evidence="3" id="KW-1185">Reference proteome</keyword>
<gene>
    <name evidence="2" type="ORF">FC83_GL001722</name>
</gene>
<dbReference type="STRING" id="1423734.FC83_GL001722"/>
<feature type="transmembrane region" description="Helical" evidence="1">
    <location>
        <begin position="46"/>
        <end position="70"/>
    </location>
</feature>
<evidence type="ECO:0000313" key="2">
    <source>
        <dbReference type="EMBL" id="KRM30586.1"/>
    </source>
</evidence>
<feature type="transmembrane region" description="Helical" evidence="1">
    <location>
        <begin position="20"/>
        <end position="40"/>
    </location>
</feature>
<accession>X0PCI4</accession>
<dbReference type="Proteomes" id="UP000051236">
    <property type="component" value="Unassembled WGS sequence"/>
</dbReference>
<protein>
    <submittedName>
        <fullName evidence="2">Uncharacterized protein</fullName>
    </submittedName>
</protein>
<keyword evidence="1" id="KW-0472">Membrane</keyword>
<keyword evidence="1" id="KW-1133">Transmembrane helix</keyword>
<proteinExistence type="predicted"/>
<dbReference type="EMBL" id="AZGA01000088">
    <property type="protein sequence ID" value="KRM30586.1"/>
    <property type="molecule type" value="Genomic_DNA"/>
</dbReference>
<dbReference type="eggNOG" id="ENOG5030AXV">
    <property type="taxonomic scope" value="Bacteria"/>
</dbReference>
<reference evidence="2 3" key="1">
    <citation type="journal article" date="2015" name="Genome Announc.">
        <title>Expanding the biotechnology potential of lactobacilli through comparative genomics of 213 strains and associated genera.</title>
        <authorList>
            <person name="Sun Z."/>
            <person name="Harris H.M."/>
            <person name="McCann A."/>
            <person name="Guo C."/>
            <person name="Argimon S."/>
            <person name="Zhang W."/>
            <person name="Yang X."/>
            <person name="Jeffery I.B."/>
            <person name="Cooney J.C."/>
            <person name="Kagawa T.F."/>
            <person name="Liu W."/>
            <person name="Song Y."/>
            <person name="Salvetti E."/>
            <person name="Wrobel A."/>
            <person name="Rasinkangas P."/>
            <person name="Parkhill J."/>
            <person name="Rea M.C."/>
            <person name="O'Sullivan O."/>
            <person name="Ritari J."/>
            <person name="Douillard F.P."/>
            <person name="Paul Ross R."/>
            <person name="Yang R."/>
            <person name="Briner A.E."/>
            <person name="Felis G.E."/>
            <person name="de Vos W.M."/>
            <person name="Barrangou R."/>
            <person name="Klaenhammer T.R."/>
            <person name="Caufield P.W."/>
            <person name="Cui Y."/>
            <person name="Zhang H."/>
            <person name="O'Toole P.W."/>
        </authorList>
    </citation>
    <scope>NUCLEOTIDE SEQUENCE [LARGE SCALE GENOMIC DNA]</scope>
    <source>
        <strain evidence="2 3">DSM 18527</strain>
    </source>
</reference>